<comment type="caution">
    <text evidence="2">The sequence shown here is derived from an EMBL/GenBank/DDBJ whole genome shotgun (WGS) entry which is preliminary data.</text>
</comment>
<evidence type="ECO:0000313" key="3">
    <source>
        <dbReference type="Proteomes" id="UP000011704"/>
    </source>
</evidence>
<dbReference type="HOGENOM" id="CLU_1414575_0_0_0"/>
<feature type="domain" description="tRNA (guanine-N(1)-)-methyltransferase C-terminal" evidence="1">
    <location>
        <begin position="8"/>
        <end position="188"/>
    </location>
</feature>
<dbReference type="STRING" id="1266370.NITGR_380019"/>
<dbReference type="CDD" id="cd18085">
    <property type="entry name" value="TM1570-like"/>
    <property type="match status" value="1"/>
</dbReference>
<organism evidence="2 3">
    <name type="scientific">Nitrospina gracilis (strain 3/211)</name>
    <dbReference type="NCBI Taxonomy" id="1266370"/>
    <lineage>
        <taxon>Bacteria</taxon>
        <taxon>Pseudomonadati</taxon>
        <taxon>Nitrospinota/Tectimicrobiota group</taxon>
        <taxon>Nitrospinota</taxon>
        <taxon>Nitrospinia</taxon>
        <taxon>Nitrospinales</taxon>
        <taxon>Nitrospinaceae</taxon>
        <taxon>Nitrospina</taxon>
    </lineage>
</organism>
<dbReference type="Pfam" id="PF09936">
    <property type="entry name" value="Methyltrn_RNA_4"/>
    <property type="match status" value="1"/>
</dbReference>
<dbReference type="OrthoDB" id="9794931at2"/>
<sequence>MTNPTASNIHIALVHFPVYNKVGDIVTSSVTTLDVHDISRISRTYGIATFYVVTPLSTQQVLVERMMKHWLEGYGSTYNPTRKEALLVTRVKNVLDDAVTDIATRTGKRPKTVIPDAKSFPQSRDYPTIREELKNKDEQYLLVFGTGWGLEHGLVKRADFVLAPIEGLSGYNHLPVRAAVSVILDRLLAREA</sequence>
<gene>
    <name evidence="2" type="ORF">NITGR_380019</name>
</gene>
<protein>
    <recommendedName>
        <fullName evidence="1">tRNA (guanine-N(1)-)-methyltransferase C-terminal domain-containing protein</fullName>
    </recommendedName>
</protein>
<evidence type="ECO:0000313" key="2">
    <source>
        <dbReference type="EMBL" id="CCQ90778.1"/>
    </source>
</evidence>
<dbReference type="RefSeq" id="WP_005008723.1">
    <property type="nucleotide sequence ID" value="NZ_HG422173.1"/>
</dbReference>
<accession>M1YZ69</accession>
<evidence type="ECO:0000259" key="1">
    <source>
        <dbReference type="Pfam" id="PF09936"/>
    </source>
</evidence>
<dbReference type="Gene3D" id="3.40.1280.10">
    <property type="match status" value="1"/>
</dbReference>
<name>M1YZ69_NITG3</name>
<proteinExistence type="predicted"/>
<dbReference type="Proteomes" id="UP000011704">
    <property type="component" value="Unassembled WGS sequence"/>
</dbReference>
<dbReference type="InParanoid" id="M1YZ69"/>
<dbReference type="InterPro" id="IPR019230">
    <property type="entry name" value="RNA_MeTrfase_C_dom"/>
</dbReference>
<reference evidence="2 3" key="1">
    <citation type="journal article" date="2013" name="Front. Microbiol.">
        <title>The genome of Nitrospina gracilis illuminates the metabolism and evolution of the major marine nitrite oxidizer.</title>
        <authorList>
            <person name="Luecker S."/>
            <person name="Nowka B."/>
            <person name="Rattei T."/>
            <person name="Spieck E."/>
            <person name="and Daims H."/>
        </authorList>
    </citation>
    <scope>NUCLEOTIDE SEQUENCE [LARGE SCALE GENOMIC DNA]</scope>
    <source>
        <strain evidence="2 3">3/211</strain>
    </source>
</reference>
<keyword evidence="3" id="KW-1185">Reference proteome</keyword>
<dbReference type="EMBL" id="CAQJ01000042">
    <property type="protein sequence ID" value="CCQ90778.1"/>
    <property type="molecule type" value="Genomic_DNA"/>
</dbReference>
<dbReference type="InterPro" id="IPR029026">
    <property type="entry name" value="tRNA_m1G_MTases_N"/>
</dbReference>
<dbReference type="AlphaFoldDB" id="M1YZ69"/>